<keyword evidence="6 7" id="KW-0472">Membrane</keyword>
<evidence type="ECO:0000256" key="2">
    <source>
        <dbReference type="ARBA" id="ARBA00022676"/>
    </source>
</evidence>
<comment type="subcellular location">
    <subcellularLocation>
        <location evidence="1">Membrane</location>
        <topology evidence="1">Multi-pass membrane protein</topology>
    </subcellularLocation>
</comment>
<dbReference type="Proteomes" id="UP000215509">
    <property type="component" value="Unassembled WGS sequence"/>
</dbReference>
<dbReference type="Pfam" id="PF00535">
    <property type="entry name" value="Glycos_transf_2"/>
    <property type="match status" value="1"/>
</dbReference>
<evidence type="ECO:0000256" key="3">
    <source>
        <dbReference type="ARBA" id="ARBA00022679"/>
    </source>
</evidence>
<reference evidence="9 10" key="1">
    <citation type="submission" date="2017-07" db="EMBL/GenBank/DDBJ databases">
        <title>Genome sequencing and assembly of Paenibacillus rigui.</title>
        <authorList>
            <person name="Mayilraj S."/>
        </authorList>
    </citation>
    <scope>NUCLEOTIDE SEQUENCE [LARGE SCALE GENOMIC DNA]</scope>
    <source>
        <strain evidence="9 10">JCM 16352</strain>
    </source>
</reference>
<dbReference type="AlphaFoldDB" id="A0A229UUD8"/>
<feature type="transmembrane region" description="Helical" evidence="7">
    <location>
        <begin position="268"/>
        <end position="289"/>
    </location>
</feature>
<dbReference type="InterPro" id="IPR050256">
    <property type="entry name" value="Glycosyltransferase_2"/>
</dbReference>
<evidence type="ECO:0000256" key="1">
    <source>
        <dbReference type="ARBA" id="ARBA00004141"/>
    </source>
</evidence>
<dbReference type="PANTHER" id="PTHR48090">
    <property type="entry name" value="UNDECAPRENYL-PHOSPHATE 4-DEOXY-4-FORMAMIDO-L-ARABINOSE TRANSFERASE-RELATED"/>
    <property type="match status" value="1"/>
</dbReference>
<protein>
    <recommendedName>
        <fullName evidence="8">Glycosyltransferase 2-like domain-containing protein</fullName>
    </recommendedName>
</protein>
<accession>A0A229UUD8</accession>
<keyword evidence="4 7" id="KW-0812">Transmembrane</keyword>
<dbReference type="EMBL" id="NMQW01000014">
    <property type="protein sequence ID" value="OXM86529.1"/>
    <property type="molecule type" value="Genomic_DNA"/>
</dbReference>
<dbReference type="InterPro" id="IPR001173">
    <property type="entry name" value="Glyco_trans_2-like"/>
</dbReference>
<keyword evidence="3" id="KW-0808">Transferase</keyword>
<dbReference type="RefSeq" id="WP_094014745.1">
    <property type="nucleotide sequence ID" value="NZ_NMQW01000014.1"/>
</dbReference>
<evidence type="ECO:0000256" key="7">
    <source>
        <dbReference type="SAM" id="Phobius"/>
    </source>
</evidence>
<dbReference type="PANTHER" id="PTHR48090:SF1">
    <property type="entry name" value="PROPHAGE BACTOPRENOL GLUCOSYL TRANSFERASE HOMOLOG"/>
    <property type="match status" value="1"/>
</dbReference>
<keyword evidence="5 7" id="KW-1133">Transmembrane helix</keyword>
<sequence>MNQNMIISVATVIFNDSSIIHSYIDETLEVLTNSFTNYELVIIDNGSNDDSTYIIKELQSSHPNIRLISLSKKYDDEFATAAALDNCIGDAVVLMDTNCDPPSLIPLLIDKCLSGYDLVIAERNNRDDESFLEKISAKVFYKLSNILTGYDINPNYSDYVVFSRKMVNSLVQIRDRSRYLKYLKLEVGYKHATVKYNRILRTGKRKKKNFLYSVSFALEVICTNSDKLLRFASFTGLITSFINLMYVFYVLLIALFKKNVAEGWTSSSLFNSVMFFLMFMIMTVISFYISSVLRETKKGPLYYITDETTSSVIYKSIDKKNVV</sequence>
<evidence type="ECO:0000256" key="4">
    <source>
        <dbReference type="ARBA" id="ARBA00022692"/>
    </source>
</evidence>
<feature type="domain" description="Glycosyltransferase 2-like" evidence="8">
    <location>
        <begin position="8"/>
        <end position="168"/>
    </location>
</feature>
<dbReference type="CDD" id="cd04187">
    <property type="entry name" value="DPM1_like_bac"/>
    <property type="match status" value="1"/>
</dbReference>
<feature type="transmembrane region" description="Helical" evidence="7">
    <location>
        <begin position="234"/>
        <end position="256"/>
    </location>
</feature>
<gene>
    <name evidence="9" type="ORF">CF651_10180</name>
</gene>
<organism evidence="9 10">
    <name type="scientific">Paenibacillus rigui</name>
    <dbReference type="NCBI Taxonomy" id="554312"/>
    <lineage>
        <taxon>Bacteria</taxon>
        <taxon>Bacillati</taxon>
        <taxon>Bacillota</taxon>
        <taxon>Bacilli</taxon>
        <taxon>Bacillales</taxon>
        <taxon>Paenibacillaceae</taxon>
        <taxon>Paenibacillus</taxon>
    </lineage>
</organism>
<evidence type="ECO:0000256" key="5">
    <source>
        <dbReference type="ARBA" id="ARBA00022989"/>
    </source>
</evidence>
<dbReference type="InterPro" id="IPR029044">
    <property type="entry name" value="Nucleotide-diphossugar_trans"/>
</dbReference>
<dbReference type="Gene3D" id="3.90.550.10">
    <property type="entry name" value="Spore Coat Polysaccharide Biosynthesis Protein SpsA, Chain A"/>
    <property type="match status" value="1"/>
</dbReference>
<evidence type="ECO:0000259" key="8">
    <source>
        <dbReference type="Pfam" id="PF00535"/>
    </source>
</evidence>
<dbReference type="GO" id="GO:0005886">
    <property type="term" value="C:plasma membrane"/>
    <property type="evidence" value="ECO:0007669"/>
    <property type="project" value="TreeGrafter"/>
</dbReference>
<evidence type="ECO:0000313" key="10">
    <source>
        <dbReference type="Proteomes" id="UP000215509"/>
    </source>
</evidence>
<keyword evidence="10" id="KW-1185">Reference proteome</keyword>
<dbReference type="SUPFAM" id="SSF53448">
    <property type="entry name" value="Nucleotide-diphospho-sugar transferases"/>
    <property type="match status" value="1"/>
</dbReference>
<evidence type="ECO:0000256" key="6">
    <source>
        <dbReference type="ARBA" id="ARBA00023136"/>
    </source>
</evidence>
<proteinExistence type="predicted"/>
<evidence type="ECO:0000313" key="9">
    <source>
        <dbReference type="EMBL" id="OXM86529.1"/>
    </source>
</evidence>
<name>A0A229UUD8_9BACL</name>
<comment type="caution">
    <text evidence="9">The sequence shown here is derived from an EMBL/GenBank/DDBJ whole genome shotgun (WGS) entry which is preliminary data.</text>
</comment>
<dbReference type="OrthoDB" id="9810303at2"/>
<dbReference type="GO" id="GO:0016757">
    <property type="term" value="F:glycosyltransferase activity"/>
    <property type="evidence" value="ECO:0007669"/>
    <property type="project" value="UniProtKB-KW"/>
</dbReference>
<keyword evidence="2" id="KW-0328">Glycosyltransferase</keyword>